<dbReference type="PANTHER" id="PTHR34573">
    <property type="entry name" value="VKC DOMAIN-CONTAINING PROTEIN"/>
    <property type="match status" value="1"/>
</dbReference>
<dbReference type="EMBL" id="MFMO01000010">
    <property type="protein sequence ID" value="OGG88089.1"/>
    <property type="molecule type" value="Genomic_DNA"/>
</dbReference>
<sequence length="115" mass="12825">MLFLIVAGVGVSFFAKPVSGQLDDFAQCLTDKEAVFYGAFWCPHCQAQKRMFGNSVKLLPYVECSTPDGQSQLQICVDKKIQQYPTWEFADESRLTGEVPLLQLAEKTGCVLPQE</sequence>
<reference evidence="1 2" key="1">
    <citation type="journal article" date="2016" name="Nat. Commun.">
        <title>Thousands of microbial genomes shed light on interconnected biogeochemical processes in an aquifer system.</title>
        <authorList>
            <person name="Anantharaman K."/>
            <person name="Brown C.T."/>
            <person name="Hug L.A."/>
            <person name="Sharon I."/>
            <person name="Castelle C.J."/>
            <person name="Probst A.J."/>
            <person name="Thomas B.C."/>
            <person name="Singh A."/>
            <person name="Wilkins M.J."/>
            <person name="Karaoz U."/>
            <person name="Brodie E.L."/>
            <person name="Williams K.H."/>
            <person name="Hubbard S.S."/>
            <person name="Banfield J.F."/>
        </authorList>
    </citation>
    <scope>NUCLEOTIDE SEQUENCE [LARGE SCALE GENOMIC DNA]</scope>
</reference>
<dbReference type="AlphaFoldDB" id="A0A1F6FQF0"/>
<gene>
    <name evidence="1" type="ORF">A3H15_01175</name>
</gene>
<dbReference type="PANTHER" id="PTHR34573:SF1">
    <property type="entry name" value="VITAMIN K EPOXIDE REDUCTASE DOMAIN-CONTAINING PROTEIN"/>
    <property type="match status" value="1"/>
</dbReference>
<protein>
    <recommendedName>
        <fullName evidence="3">Thioredoxin domain-containing protein</fullName>
    </recommendedName>
</protein>
<accession>A0A1F6FQF0</accession>
<dbReference type="Proteomes" id="UP000177968">
    <property type="component" value="Unassembled WGS sequence"/>
</dbReference>
<dbReference type="SUPFAM" id="SSF52833">
    <property type="entry name" value="Thioredoxin-like"/>
    <property type="match status" value="1"/>
</dbReference>
<comment type="caution">
    <text evidence="1">The sequence shown here is derived from an EMBL/GenBank/DDBJ whole genome shotgun (WGS) entry which is preliminary data.</text>
</comment>
<evidence type="ECO:0000313" key="2">
    <source>
        <dbReference type="Proteomes" id="UP000177968"/>
    </source>
</evidence>
<evidence type="ECO:0008006" key="3">
    <source>
        <dbReference type="Google" id="ProtNLM"/>
    </source>
</evidence>
<name>A0A1F6FQF0_9BACT</name>
<proteinExistence type="predicted"/>
<organism evidence="1 2">
    <name type="scientific">Candidatus Kaiserbacteria bacterium RIFCSPLOWO2_12_FULL_50_28</name>
    <dbReference type="NCBI Taxonomy" id="1798527"/>
    <lineage>
        <taxon>Bacteria</taxon>
        <taxon>Candidatus Kaiseribacteriota</taxon>
    </lineage>
</organism>
<dbReference type="InterPro" id="IPR036249">
    <property type="entry name" value="Thioredoxin-like_sf"/>
</dbReference>
<evidence type="ECO:0000313" key="1">
    <source>
        <dbReference type="EMBL" id="OGG88089.1"/>
    </source>
</evidence>
<dbReference type="Gene3D" id="3.40.30.10">
    <property type="entry name" value="Glutaredoxin"/>
    <property type="match status" value="1"/>
</dbReference>